<keyword evidence="2" id="KW-1185">Reference proteome</keyword>
<evidence type="ECO:0000313" key="1">
    <source>
        <dbReference type="EMBL" id="CAG8840578.1"/>
    </source>
</evidence>
<reference evidence="1 2" key="1">
    <citation type="submission" date="2021-06" db="EMBL/GenBank/DDBJ databases">
        <authorList>
            <person name="Kallberg Y."/>
            <person name="Tangrot J."/>
            <person name="Rosling A."/>
        </authorList>
    </citation>
    <scope>NUCLEOTIDE SEQUENCE [LARGE SCALE GENOMIC DNA]</scope>
    <source>
        <strain evidence="1 2">120-4 pot B 10/14</strain>
    </source>
</reference>
<feature type="non-terminal residue" evidence="1">
    <location>
        <position position="192"/>
    </location>
</feature>
<sequence>FKDNVLSYWCYAKDATNELGLVACRIFNICVNAAFMPKALNMSKLHADITYQHHHEPDDLFSTFFNTASMYDNTTTQTMHNNAAITQTTHSNTTLTQITRNNTTLTQTIHNNTYIDLLDKTQNEQDNKDEDNKECYLPYISEAEFEMLDEEEEMDIIKDQDDYVELDDIIHLAIDENAKWKLSSLFCLLELL</sequence>
<organism evidence="1 2">
    <name type="scientific">Gigaspora margarita</name>
    <dbReference type="NCBI Taxonomy" id="4874"/>
    <lineage>
        <taxon>Eukaryota</taxon>
        <taxon>Fungi</taxon>
        <taxon>Fungi incertae sedis</taxon>
        <taxon>Mucoromycota</taxon>
        <taxon>Glomeromycotina</taxon>
        <taxon>Glomeromycetes</taxon>
        <taxon>Diversisporales</taxon>
        <taxon>Gigasporaceae</taxon>
        <taxon>Gigaspora</taxon>
    </lineage>
</organism>
<accession>A0ABN7WU76</accession>
<dbReference type="EMBL" id="CAJVQB010063214">
    <property type="protein sequence ID" value="CAG8840578.1"/>
    <property type="molecule type" value="Genomic_DNA"/>
</dbReference>
<dbReference type="Proteomes" id="UP000789901">
    <property type="component" value="Unassembled WGS sequence"/>
</dbReference>
<comment type="caution">
    <text evidence="1">The sequence shown here is derived from an EMBL/GenBank/DDBJ whole genome shotgun (WGS) entry which is preliminary data.</text>
</comment>
<evidence type="ECO:0000313" key="2">
    <source>
        <dbReference type="Proteomes" id="UP000789901"/>
    </source>
</evidence>
<name>A0ABN7WU76_GIGMA</name>
<proteinExistence type="predicted"/>
<protein>
    <submittedName>
        <fullName evidence="1">39280_t:CDS:1</fullName>
    </submittedName>
</protein>
<gene>
    <name evidence="1" type="ORF">GMARGA_LOCUS34977</name>
</gene>
<feature type="non-terminal residue" evidence="1">
    <location>
        <position position="1"/>
    </location>
</feature>